<dbReference type="EMBL" id="LNCU01000107">
    <property type="protein sequence ID" value="KWV48418.1"/>
    <property type="molecule type" value="Genomic_DNA"/>
</dbReference>
<organism evidence="7 8">
    <name type="scientific">Bradyrhizobium macuxiense</name>
    <dbReference type="NCBI Taxonomy" id="1755647"/>
    <lineage>
        <taxon>Bacteria</taxon>
        <taxon>Pseudomonadati</taxon>
        <taxon>Pseudomonadota</taxon>
        <taxon>Alphaproteobacteria</taxon>
        <taxon>Hyphomicrobiales</taxon>
        <taxon>Nitrobacteraceae</taxon>
        <taxon>Bradyrhizobium</taxon>
    </lineage>
</organism>
<gene>
    <name evidence="7" type="ORF">AS156_18225</name>
</gene>
<dbReference type="PRINTS" id="PR00039">
    <property type="entry name" value="HTHLYSR"/>
</dbReference>
<dbReference type="PANTHER" id="PTHR30419:SF8">
    <property type="entry name" value="NITROGEN ASSIMILATION TRANSCRIPTIONAL ACTIVATOR-RELATED"/>
    <property type="match status" value="1"/>
</dbReference>
<evidence type="ECO:0000256" key="1">
    <source>
        <dbReference type="ARBA" id="ARBA00003502"/>
    </source>
</evidence>
<dbReference type="AlphaFoldDB" id="A0A109JGI5"/>
<dbReference type="InterPro" id="IPR050950">
    <property type="entry name" value="HTH-type_LysR_regulators"/>
</dbReference>
<dbReference type="InterPro" id="IPR005119">
    <property type="entry name" value="LysR_subst-bd"/>
</dbReference>
<dbReference type="GO" id="GO:0005829">
    <property type="term" value="C:cytosol"/>
    <property type="evidence" value="ECO:0007669"/>
    <property type="project" value="TreeGrafter"/>
</dbReference>
<keyword evidence="4" id="KW-0238">DNA-binding</keyword>
<keyword evidence="3" id="KW-0805">Transcription regulation</keyword>
<sequence length="315" mass="34375">MKLDERHLIQLAAVVNAGGVSEGAELLGMTQPAVSRTLAILEKRLGEALFVKGRRPLRPTPFGRALADHGQAMLLSSRKASELVDNFREGRTGAVRVAGTQFFMDGLVSNLIADFHVARPDVRVIQSYGYMEELQSAIRADRVDLAICPVDVLDGDDLEFRSILPGRNVVACRVTHPLLMKRKLRGSEVLDYPWIAPPLNSPLQADMRALLLSFGSTGVSVPYVGGSLASAINYLKRTDALTILPHGVVFAYRKEREITALPLRVPHPERALGILKLAGSPQSPAIAAFTDFIIKGFGSLADLIKRHEQSVVWKA</sequence>
<dbReference type="Proteomes" id="UP000057737">
    <property type="component" value="Unassembled WGS sequence"/>
</dbReference>
<evidence type="ECO:0000256" key="5">
    <source>
        <dbReference type="ARBA" id="ARBA00023163"/>
    </source>
</evidence>
<comment type="function">
    <text evidence="1">NodD regulates the expression of the nodABCFE genes which encode other nodulation proteins. NodD is also a negative regulator of its own expression. Binds flavonoids as inducers.</text>
</comment>
<dbReference type="RefSeq" id="WP_066513430.1">
    <property type="nucleotide sequence ID" value="NZ_LNCU01000107.1"/>
</dbReference>
<evidence type="ECO:0000313" key="7">
    <source>
        <dbReference type="EMBL" id="KWV48418.1"/>
    </source>
</evidence>
<dbReference type="SUPFAM" id="SSF46785">
    <property type="entry name" value="Winged helix' DNA-binding domain"/>
    <property type="match status" value="1"/>
</dbReference>
<dbReference type="PANTHER" id="PTHR30419">
    <property type="entry name" value="HTH-TYPE TRANSCRIPTIONAL REGULATOR YBHD"/>
    <property type="match status" value="1"/>
</dbReference>
<name>A0A109JGI5_9BRAD</name>
<comment type="caution">
    <text evidence="7">The sequence shown here is derived from an EMBL/GenBank/DDBJ whole genome shotgun (WGS) entry which is preliminary data.</text>
</comment>
<dbReference type="InterPro" id="IPR000847">
    <property type="entry name" value="LysR_HTH_N"/>
</dbReference>
<dbReference type="InterPro" id="IPR036388">
    <property type="entry name" value="WH-like_DNA-bd_sf"/>
</dbReference>
<dbReference type="GO" id="GO:0003677">
    <property type="term" value="F:DNA binding"/>
    <property type="evidence" value="ECO:0007669"/>
    <property type="project" value="UniProtKB-KW"/>
</dbReference>
<proteinExistence type="inferred from homology"/>
<evidence type="ECO:0000256" key="3">
    <source>
        <dbReference type="ARBA" id="ARBA00023015"/>
    </source>
</evidence>
<reference evidence="7 8" key="1">
    <citation type="submission" date="2015-11" db="EMBL/GenBank/DDBJ databases">
        <title>Draft Genome Sequence of the Strain BR 10303 (Bradyrhizobium sp.) isolated from nodules of Centrolobium paraense.</title>
        <authorList>
            <person name="Zelli J.E."/>
            <person name="Simoes-Araujo J.L."/>
            <person name="Barauna A.C."/>
            <person name="Silva K."/>
        </authorList>
    </citation>
    <scope>NUCLEOTIDE SEQUENCE [LARGE SCALE GENOMIC DNA]</scope>
    <source>
        <strain evidence="7 8">BR 10303</strain>
    </source>
</reference>
<evidence type="ECO:0000256" key="2">
    <source>
        <dbReference type="ARBA" id="ARBA00009437"/>
    </source>
</evidence>
<dbReference type="Pfam" id="PF00126">
    <property type="entry name" value="HTH_1"/>
    <property type="match status" value="1"/>
</dbReference>
<keyword evidence="8" id="KW-1185">Reference proteome</keyword>
<dbReference type="PROSITE" id="PS50931">
    <property type="entry name" value="HTH_LYSR"/>
    <property type="match status" value="1"/>
</dbReference>
<dbReference type="Gene3D" id="3.40.190.290">
    <property type="match status" value="1"/>
</dbReference>
<evidence type="ECO:0000259" key="6">
    <source>
        <dbReference type="PROSITE" id="PS50931"/>
    </source>
</evidence>
<dbReference type="SUPFAM" id="SSF53850">
    <property type="entry name" value="Periplasmic binding protein-like II"/>
    <property type="match status" value="1"/>
</dbReference>
<comment type="similarity">
    <text evidence="2">Belongs to the LysR transcriptional regulatory family.</text>
</comment>
<dbReference type="InterPro" id="IPR036390">
    <property type="entry name" value="WH_DNA-bd_sf"/>
</dbReference>
<accession>A0A109JGI5</accession>
<dbReference type="OrthoDB" id="5297263at2"/>
<evidence type="ECO:0000256" key="4">
    <source>
        <dbReference type="ARBA" id="ARBA00023125"/>
    </source>
</evidence>
<protein>
    <submittedName>
        <fullName evidence="7">LysR family transcriptional regulator</fullName>
    </submittedName>
</protein>
<evidence type="ECO:0000313" key="8">
    <source>
        <dbReference type="Proteomes" id="UP000057737"/>
    </source>
</evidence>
<dbReference type="Gene3D" id="1.10.10.10">
    <property type="entry name" value="Winged helix-like DNA-binding domain superfamily/Winged helix DNA-binding domain"/>
    <property type="match status" value="1"/>
</dbReference>
<feature type="domain" description="HTH lysR-type" evidence="6">
    <location>
        <begin position="1"/>
        <end position="60"/>
    </location>
</feature>
<dbReference type="Pfam" id="PF03466">
    <property type="entry name" value="LysR_substrate"/>
    <property type="match status" value="1"/>
</dbReference>
<dbReference type="GO" id="GO:0003700">
    <property type="term" value="F:DNA-binding transcription factor activity"/>
    <property type="evidence" value="ECO:0007669"/>
    <property type="project" value="InterPro"/>
</dbReference>
<keyword evidence="5" id="KW-0804">Transcription</keyword>